<evidence type="ECO:0000313" key="1">
    <source>
        <dbReference type="EMBL" id="STL39822.1"/>
    </source>
</evidence>
<organism evidence="1 2">
    <name type="scientific">Escherichia coli</name>
    <dbReference type="NCBI Taxonomy" id="562"/>
    <lineage>
        <taxon>Bacteria</taxon>
        <taxon>Pseudomonadati</taxon>
        <taxon>Pseudomonadota</taxon>
        <taxon>Gammaproteobacteria</taxon>
        <taxon>Enterobacterales</taxon>
        <taxon>Enterobacteriaceae</taxon>
        <taxon>Escherichia</taxon>
    </lineage>
</organism>
<name>A0A377AXJ2_ECOLX</name>
<keyword evidence="1" id="KW-0472">Membrane</keyword>
<reference evidence="1 2" key="1">
    <citation type="submission" date="2018-06" db="EMBL/GenBank/DDBJ databases">
        <authorList>
            <consortium name="Pathogen Informatics"/>
            <person name="Doyle S."/>
        </authorList>
    </citation>
    <scope>NUCLEOTIDE SEQUENCE [LARGE SCALE GENOMIC DNA]</scope>
    <source>
        <strain evidence="1 2">NCTC8622</strain>
    </source>
</reference>
<gene>
    <name evidence="1" type="ORF">NCTC8622_07803</name>
</gene>
<dbReference type="EMBL" id="UGCP01000003">
    <property type="protein sequence ID" value="STL39822.1"/>
    <property type="molecule type" value="Genomic_DNA"/>
</dbReference>
<accession>A0A377AXJ2</accession>
<proteinExistence type="predicted"/>
<protein>
    <submittedName>
        <fullName evidence="1">Putative transmembrane anchored protein</fullName>
    </submittedName>
</protein>
<evidence type="ECO:0000313" key="2">
    <source>
        <dbReference type="Proteomes" id="UP000254079"/>
    </source>
</evidence>
<dbReference type="Proteomes" id="UP000254079">
    <property type="component" value="Unassembled WGS sequence"/>
</dbReference>
<sequence length="86" mass="9340">MDETKVSATLIDATLRWLIDGNLTMKKAFAACSFCCLWWLQLRPLLVVVSTTAILPLTAPAAVGALRIPAREVVAFVKNKIAKNGL</sequence>
<dbReference type="AlphaFoldDB" id="A0A377AXJ2"/>
<keyword evidence="1" id="KW-0812">Transmembrane</keyword>